<evidence type="ECO:0000256" key="1">
    <source>
        <dbReference type="SAM" id="Phobius"/>
    </source>
</evidence>
<evidence type="ECO:0008006" key="4">
    <source>
        <dbReference type="Google" id="ProtNLM"/>
    </source>
</evidence>
<sequence length="221" mass="25533">MGDKYVIDNRTLKQDALDSLSGNWGKGVLAVFLFSVISFIIKIITDSWFGFSTVVGEEITVKNESLSFVRDTLLDYVLLMPLFVGTTWLFQSFVQGDRPSFGFIFSPFKRFWRYMLTGLVLTVLLTFWTLLLIVPGIIKYLSYSQTLYILRENPHYSIFEAIRESKEKMRGNKGRLFLLQLSFIGWALLTILTLGIGAFWLEPYFRTTMASFYELKIKQAS</sequence>
<dbReference type="Proteomes" id="UP000216013">
    <property type="component" value="Unassembled WGS sequence"/>
</dbReference>
<evidence type="ECO:0000313" key="3">
    <source>
        <dbReference type="Proteomes" id="UP000216013"/>
    </source>
</evidence>
<proteinExistence type="predicted"/>
<dbReference type="PANTHER" id="PTHR40076:SF1">
    <property type="entry name" value="MEMBRANE PROTEIN"/>
    <property type="match status" value="1"/>
</dbReference>
<feature type="transmembrane region" description="Helical" evidence="1">
    <location>
        <begin position="72"/>
        <end position="91"/>
    </location>
</feature>
<accession>A0A268A7B4</accession>
<keyword evidence="1" id="KW-1133">Transmembrane helix</keyword>
<gene>
    <name evidence="2" type="ORF">CHH64_16335</name>
</gene>
<dbReference type="Pfam" id="PF06161">
    <property type="entry name" value="DUF975"/>
    <property type="match status" value="1"/>
</dbReference>
<keyword evidence="1" id="KW-0812">Transmembrane</keyword>
<dbReference type="EMBL" id="NPBV01000027">
    <property type="protein sequence ID" value="PAD20000.1"/>
    <property type="molecule type" value="Genomic_DNA"/>
</dbReference>
<comment type="caution">
    <text evidence="2">The sequence shown here is derived from an EMBL/GenBank/DDBJ whole genome shotgun (WGS) entry which is preliminary data.</text>
</comment>
<dbReference type="InterPro" id="IPR010380">
    <property type="entry name" value="DUF975"/>
</dbReference>
<name>A0A268A7B4_9BACI</name>
<feature type="transmembrane region" description="Helical" evidence="1">
    <location>
        <begin position="111"/>
        <end position="134"/>
    </location>
</feature>
<dbReference type="PANTHER" id="PTHR40076">
    <property type="entry name" value="MEMBRANE PROTEIN-RELATED"/>
    <property type="match status" value="1"/>
</dbReference>
<evidence type="ECO:0000313" key="2">
    <source>
        <dbReference type="EMBL" id="PAD20000.1"/>
    </source>
</evidence>
<dbReference type="AlphaFoldDB" id="A0A268A7B4"/>
<feature type="transmembrane region" description="Helical" evidence="1">
    <location>
        <begin position="176"/>
        <end position="201"/>
    </location>
</feature>
<keyword evidence="1" id="KW-0472">Membrane</keyword>
<protein>
    <recommendedName>
        <fullName evidence="4">DUF975 domain-containing protein</fullName>
    </recommendedName>
</protein>
<organism evidence="2 3">
    <name type="scientific">Terribacillus saccharophilus</name>
    <dbReference type="NCBI Taxonomy" id="361277"/>
    <lineage>
        <taxon>Bacteria</taxon>
        <taxon>Bacillati</taxon>
        <taxon>Bacillota</taxon>
        <taxon>Bacilli</taxon>
        <taxon>Bacillales</taxon>
        <taxon>Bacillaceae</taxon>
        <taxon>Terribacillus</taxon>
    </lineage>
</organism>
<reference evidence="2 3" key="1">
    <citation type="submission" date="2017-07" db="EMBL/GenBank/DDBJ databases">
        <title>Isolation and whole genome analysis of endospore-forming bacteria from heroin.</title>
        <authorList>
            <person name="Kalinowski J."/>
            <person name="Ahrens B."/>
            <person name="Al-Dilaimi A."/>
            <person name="Winkler A."/>
            <person name="Wibberg D."/>
            <person name="Schleenbecker U."/>
            <person name="Ruckert C."/>
            <person name="Wolfel R."/>
            <person name="Grass G."/>
        </authorList>
    </citation>
    <scope>NUCLEOTIDE SEQUENCE [LARGE SCALE GENOMIC DNA]</scope>
    <source>
        <strain evidence="2 3">7528</strain>
    </source>
</reference>
<feature type="transmembrane region" description="Helical" evidence="1">
    <location>
        <begin position="27"/>
        <end position="51"/>
    </location>
</feature>